<dbReference type="OrthoDB" id="8949317at2759"/>
<dbReference type="Gene3D" id="1.10.287.210">
    <property type="match status" value="1"/>
</dbReference>
<accession>A0A8C4VFY3</accession>
<name>A0A8C4VFY3_9SAUR</name>
<evidence type="ECO:0000313" key="3">
    <source>
        <dbReference type="Ensembl" id="ENSGEVP00005001812.1"/>
    </source>
</evidence>
<dbReference type="Ensembl" id="ENSGEVT00005001904.1">
    <property type="protein sequence ID" value="ENSGEVP00005001812.1"/>
    <property type="gene ID" value="ENSGEVG00005001373.1"/>
</dbReference>
<evidence type="ECO:0000313" key="4">
    <source>
        <dbReference type="Proteomes" id="UP000694390"/>
    </source>
</evidence>
<reference evidence="3" key="3">
    <citation type="submission" date="2025-09" db="UniProtKB">
        <authorList>
            <consortium name="Ensembl"/>
        </authorList>
    </citation>
    <scope>IDENTIFICATION</scope>
</reference>
<dbReference type="AlphaFoldDB" id="A0A8C4VFY3"/>
<dbReference type="InterPro" id="IPR018154">
    <property type="entry name" value="TLV/ENV_coat_polyprotein"/>
</dbReference>
<dbReference type="PANTHER" id="PTHR10424:SF73">
    <property type="entry name" value="ENDOGENOUS RETROVIRUS GROUP FC1 ENV POLYPROTEIN-RELATED"/>
    <property type="match status" value="1"/>
</dbReference>
<keyword evidence="2" id="KW-1133">Transmembrane helix</keyword>
<dbReference type="Pfam" id="PF00429">
    <property type="entry name" value="TLV_coat"/>
    <property type="match status" value="1"/>
</dbReference>
<reference evidence="3" key="2">
    <citation type="submission" date="2025-08" db="UniProtKB">
        <authorList>
            <consortium name="Ensembl"/>
        </authorList>
    </citation>
    <scope>IDENTIFICATION</scope>
</reference>
<keyword evidence="2" id="KW-0472">Membrane</keyword>
<protein>
    <submittedName>
        <fullName evidence="3">Uncharacterized protein</fullName>
    </submittedName>
</protein>
<evidence type="ECO:0000256" key="1">
    <source>
        <dbReference type="ARBA" id="ARBA00023157"/>
    </source>
</evidence>
<keyword evidence="4" id="KW-1185">Reference proteome</keyword>
<reference evidence="3" key="1">
    <citation type="submission" date="2019-06" db="EMBL/GenBank/DDBJ databases">
        <title>G10K-VGP Goodes thornscrub tortoise genome, primary haplotype.</title>
        <authorList>
            <person name="Murphy B."/>
            <person name="Edwards T."/>
            <person name="Rhie A."/>
            <person name="Koren S."/>
            <person name="Phillippy A."/>
            <person name="Fedrigo O."/>
            <person name="Haase B."/>
            <person name="Mountcastle J."/>
            <person name="Lewin H."/>
            <person name="Damas J."/>
            <person name="Howe K."/>
            <person name="Formenti G."/>
            <person name="Myers G."/>
            <person name="Durbin R."/>
            <person name="Jarvis E.D."/>
        </authorList>
    </citation>
    <scope>NUCLEOTIDE SEQUENCE [LARGE SCALE GENOMIC DNA]</scope>
</reference>
<keyword evidence="2" id="KW-0812">Transmembrane</keyword>
<organism evidence="3 4">
    <name type="scientific">Gopherus evgoodei</name>
    <name type="common">Goodes thornscrub tortoise</name>
    <dbReference type="NCBI Taxonomy" id="1825980"/>
    <lineage>
        <taxon>Eukaryota</taxon>
        <taxon>Metazoa</taxon>
        <taxon>Chordata</taxon>
        <taxon>Craniata</taxon>
        <taxon>Vertebrata</taxon>
        <taxon>Euteleostomi</taxon>
        <taxon>Archelosauria</taxon>
        <taxon>Testudinata</taxon>
        <taxon>Testudines</taxon>
        <taxon>Cryptodira</taxon>
        <taxon>Durocryptodira</taxon>
        <taxon>Testudinoidea</taxon>
        <taxon>Testudinidae</taxon>
        <taxon>Gopherus</taxon>
    </lineage>
</organism>
<feature type="transmembrane region" description="Helical" evidence="2">
    <location>
        <begin position="392"/>
        <end position="410"/>
    </location>
</feature>
<proteinExistence type="predicted"/>
<dbReference type="Proteomes" id="UP000694390">
    <property type="component" value="Chromosome 6"/>
</dbReference>
<dbReference type="SUPFAM" id="SSF58069">
    <property type="entry name" value="Virus ectodomain"/>
    <property type="match status" value="1"/>
</dbReference>
<sequence length="462" mass="51210">MGKRLRFGIIAGRPKGVSLFDILGFGYKLALCFEAVDGTGKELGYIPLEACDQTLRFSIRNGTFYPLKIGVDTQRPPCQFQKAYIAKLTGEHYQGEWFPSLLSLGPINETHAYYMYVSAGILSLHSSLIKSSECQGALVSFTSHLFAVTYCGYILNTHAMGHLNASHWGCWGQVFGNSKHRDVRVDWHHRVAGSSLTLYLQSPGLYFICGHNAYKALPPGWHGRCGVARILPDIQVNTTLDSHQILNLGTYSHKLFTPLKGAGVKRAENPLVIRQTGFHSFIRGLIPGLGVAEVERAMVNISAELEKAANASSDAFQKRVLDAMNAEGGEACACIGERCCFYINRSDLIEEDLQAISHAAVVFHTVSLDHTLNFEDLLPDLGSWFTGLFRKIVKWIIFSLFFLCAVWVVLQCAKCLCSAVTKGSTVHKRTQYLSLQDLITSSLALGTFRKMEGFHLIKCEIM</sequence>
<dbReference type="GeneTree" id="ENSGT01010000222632"/>
<keyword evidence="1" id="KW-1015">Disulfide bond</keyword>
<dbReference type="PANTHER" id="PTHR10424">
    <property type="entry name" value="VIRAL ENVELOPE PROTEIN"/>
    <property type="match status" value="1"/>
</dbReference>
<evidence type="ECO:0000256" key="2">
    <source>
        <dbReference type="SAM" id="Phobius"/>
    </source>
</evidence>